<dbReference type="AlphaFoldDB" id="A0A7J6H7W0"/>
<evidence type="ECO:0000313" key="4">
    <source>
        <dbReference type="Proteomes" id="UP000583929"/>
    </source>
</evidence>
<comment type="caution">
    <text evidence="2">The sequence shown here is derived from an EMBL/GenBank/DDBJ whole genome shotgun (WGS) entry which is preliminary data.</text>
</comment>
<keyword evidence="4" id="KW-1185">Reference proteome</keyword>
<reference evidence="3 4" key="1">
    <citation type="journal article" date="2020" name="bioRxiv">
        <title>Sequence and annotation of 42 cannabis genomes reveals extensive copy number variation in cannabinoid synthesis and pathogen resistance genes.</title>
        <authorList>
            <person name="Mckernan K.J."/>
            <person name="Helbert Y."/>
            <person name="Kane L.T."/>
            <person name="Ebling H."/>
            <person name="Zhang L."/>
            <person name="Liu B."/>
            <person name="Eaton Z."/>
            <person name="Mclaughlin S."/>
            <person name="Kingan S."/>
            <person name="Baybayan P."/>
            <person name="Concepcion G."/>
            <person name="Jordan M."/>
            <person name="Riva A."/>
            <person name="Barbazuk W."/>
            <person name="Harkins T."/>
        </authorList>
    </citation>
    <scope>NUCLEOTIDE SEQUENCE [LARGE SCALE GENOMIC DNA]</scope>
    <source>
        <strain evidence="3 4">cv. Jamaican Lion 4</strain>
        <strain evidence="2">Father</strain>
        <strain evidence="1">Mother</strain>
        <tissue evidence="2">Leaf</tissue>
    </source>
</reference>
<feature type="non-terminal residue" evidence="2">
    <location>
        <position position="1"/>
    </location>
</feature>
<name>A0A7J6H7W0_CANSA</name>
<protein>
    <submittedName>
        <fullName evidence="2">Uncharacterized protein</fullName>
    </submittedName>
</protein>
<gene>
    <name evidence="1" type="ORF">F8388_008462</name>
    <name evidence="2" type="ORF">G4B88_016676</name>
</gene>
<dbReference type="Proteomes" id="UP000525078">
    <property type="component" value="Unassembled WGS sequence"/>
</dbReference>
<evidence type="ECO:0000313" key="3">
    <source>
        <dbReference type="Proteomes" id="UP000525078"/>
    </source>
</evidence>
<sequence length="32" mass="3063">CYSEIETAGAGACGGGECLTREAACDGGLGKI</sequence>
<accession>A0A7J6H7W0</accession>
<proteinExistence type="predicted"/>
<organism evidence="2 4">
    <name type="scientific">Cannabis sativa</name>
    <name type="common">Hemp</name>
    <name type="synonym">Marijuana</name>
    <dbReference type="NCBI Taxonomy" id="3483"/>
    <lineage>
        <taxon>Eukaryota</taxon>
        <taxon>Viridiplantae</taxon>
        <taxon>Streptophyta</taxon>
        <taxon>Embryophyta</taxon>
        <taxon>Tracheophyta</taxon>
        <taxon>Spermatophyta</taxon>
        <taxon>Magnoliopsida</taxon>
        <taxon>eudicotyledons</taxon>
        <taxon>Gunneridae</taxon>
        <taxon>Pentapetalae</taxon>
        <taxon>rosids</taxon>
        <taxon>fabids</taxon>
        <taxon>Rosales</taxon>
        <taxon>Cannabaceae</taxon>
        <taxon>Cannabis</taxon>
    </lineage>
</organism>
<evidence type="ECO:0000313" key="1">
    <source>
        <dbReference type="EMBL" id="KAF4349519.1"/>
    </source>
</evidence>
<dbReference type="EMBL" id="JAATIP010000393">
    <property type="protein sequence ID" value="KAF4349519.1"/>
    <property type="molecule type" value="Genomic_DNA"/>
</dbReference>
<dbReference type="EMBL" id="JAATIQ010000060">
    <property type="protein sequence ID" value="KAF4391366.1"/>
    <property type="molecule type" value="Genomic_DNA"/>
</dbReference>
<evidence type="ECO:0000313" key="2">
    <source>
        <dbReference type="EMBL" id="KAF4391366.1"/>
    </source>
</evidence>
<dbReference type="Proteomes" id="UP000583929">
    <property type="component" value="Unassembled WGS sequence"/>
</dbReference>